<gene>
    <name evidence="2" type="ORF">STRCR_2026</name>
</gene>
<evidence type="ECO:0000313" key="2">
    <source>
        <dbReference type="EMBL" id="EHI74060.1"/>
    </source>
</evidence>
<keyword evidence="1" id="KW-0472">Membrane</keyword>
<keyword evidence="3" id="KW-1185">Reference proteome</keyword>
<dbReference type="Proteomes" id="UP000004322">
    <property type="component" value="Unassembled WGS sequence"/>
</dbReference>
<dbReference type="STRING" id="873449.STRCR_2026"/>
<feature type="transmembrane region" description="Helical" evidence="1">
    <location>
        <begin position="19"/>
        <end position="37"/>
    </location>
</feature>
<evidence type="ECO:0000313" key="3">
    <source>
        <dbReference type="Proteomes" id="UP000004322"/>
    </source>
</evidence>
<proteinExistence type="predicted"/>
<evidence type="ECO:0000256" key="1">
    <source>
        <dbReference type="SAM" id="Phobius"/>
    </source>
</evidence>
<reference evidence="2" key="1">
    <citation type="submission" date="2011-07" db="EMBL/GenBank/DDBJ databases">
        <authorList>
            <person name="Stanhope M.J."/>
            <person name="Durkin A.S."/>
            <person name="Hostetler J."/>
            <person name="Kim M."/>
            <person name="Radune D."/>
            <person name="Singh I."/>
            <person name="Town C.D."/>
        </authorList>
    </citation>
    <scope>NUCLEOTIDE SEQUENCE [LARGE SCALE GENOMIC DNA]</scope>
    <source>
        <strain evidence="2">HS-6</strain>
    </source>
</reference>
<dbReference type="EMBL" id="AEUV02000002">
    <property type="protein sequence ID" value="EHI74060.1"/>
    <property type="molecule type" value="Genomic_DNA"/>
</dbReference>
<accession>G5JRL7</accession>
<comment type="caution">
    <text evidence="2">The sequence shown here is derived from an EMBL/GenBank/DDBJ whole genome shotgun (WGS) entry which is preliminary data.</text>
</comment>
<protein>
    <submittedName>
        <fullName evidence="2">Uncharacterized protein</fullName>
    </submittedName>
</protein>
<keyword evidence="1" id="KW-0812">Transmembrane</keyword>
<keyword evidence="1" id="KW-1133">Transmembrane helix</keyword>
<dbReference type="AlphaFoldDB" id="G5JRL7"/>
<sequence length="46" mass="5289">MIKCLESSGKLGSFLLDHFVFPVSLVLFISLIFRGICFRIKELKNE</sequence>
<name>G5JRL7_STRCG</name>
<organism evidence="2 3">
    <name type="scientific">Streptococcus criceti HS-6</name>
    <dbReference type="NCBI Taxonomy" id="873449"/>
    <lineage>
        <taxon>Bacteria</taxon>
        <taxon>Bacillati</taxon>
        <taxon>Bacillota</taxon>
        <taxon>Bacilli</taxon>
        <taxon>Lactobacillales</taxon>
        <taxon>Streptococcaceae</taxon>
        <taxon>Streptococcus</taxon>
    </lineage>
</organism>